<gene>
    <name evidence="1" type="ORF">F6H94_04120</name>
</gene>
<dbReference type="InterPro" id="IPR006724">
    <property type="entry name" value="Phage_TTP"/>
</dbReference>
<name>A0A5N1ICF8_LACJE</name>
<accession>A0A5N1ICF8</accession>
<protein>
    <submittedName>
        <fullName evidence="1">Phage tail protein</fullName>
    </submittedName>
</protein>
<evidence type="ECO:0000313" key="2">
    <source>
        <dbReference type="Proteomes" id="UP000327236"/>
    </source>
</evidence>
<dbReference type="EMBL" id="VYWW01000013">
    <property type="protein sequence ID" value="KAA9322949.1"/>
    <property type="molecule type" value="Genomic_DNA"/>
</dbReference>
<reference evidence="1 2" key="1">
    <citation type="submission" date="2019-09" db="EMBL/GenBank/DDBJ databases">
        <title>Draft genome sequence assemblies of isolates from the urinary tract.</title>
        <authorList>
            <person name="Mores C.R."/>
            <person name="Putonti C."/>
            <person name="Wolfe A.J."/>
        </authorList>
    </citation>
    <scope>NUCLEOTIDE SEQUENCE [LARGE SCALE GENOMIC DNA]</scope>
    <source>
        <strain evidence="1 2">UMB246</strain>
    </source>
</reference>
<comment type="caution">
    <text evidence="1">The sequence shown here is derived from an EMBL/GenBank/DDBJ whole genome shotgun (WGS) entry which is preliminary data.</text>
</comment>
<dbReference type="Proteomes" id="UP000327236">
    <property type="component" value="Unassembled WGS sequence"/>
</dbReference>
<dbReference type="RefSeq" id="WP_144852139.1">
    <property type="nucleotide sequence ID" value="NZ_VNGH01000011.1"/>
</dbReference>
<dbReference type="Pfam" id="PF04630">
    <property type="entry name" value="Phage_TTP_1"/>
    <property type="match status" value="1"/>
</dbReference>
<dbReference type="OrthoDB" id="9881962at2"/>
<dbReference type="AlphaFoldDB" id="A0A5N1ICF8"/>
<organism evidence="1 2">
    <name type="scientific">Lactobacillus jensenii</name>
    <dbReference type="NCBI Taxonomy" id="109790"/>
    <lineage>
        <taxon>Bacteria</taxon>
        <taxon>Bacillati</taxon>
        <taxon>Bacillota</taxon>
        <taxon>Bacilli</taxon>
        <taxon>Lactobacillales</taxon>
        <taxon>Lactobacillaceae</taxon>
        <taxon>Lactobacillus</taxon>
    </lineage>
</organism>
<proteinExistence type="predicted"/>
<sequence length="209" mass="22187">MQITGFDSFIIALTDDTGKIKTDNKSFNKNGLFYANASTSKGATQFNIQNISPAAQAIYGSDLRTESSVGVAAPTATFGANDLPIEITAALLGAGHDDTNKGYAVKRNKLVNAALVGVTHLGENKFYWAFPFGTVTQSGGMNWQTNNQNEVLVHDVFQFAAQARPADDLLYQFFSSGEAGFTEEAMLTHIFQGYTATAAPGVPGVAASN</sequence>
<evidence type="ECO:0000313" key="1">
    <source>
        <dbReference type="EMBL" id="KAA9322949.1"/>
    </source>
</evidence>